<dbReference type="EMBL" id="JAUIZM010000006">
    <property type="protein sequence ID" value="KAK1381207.1"/>
    <property type="molecule type" value="Genomic_DNA"/>
</dbReference>
<comment type="caution">
    <text evidence="1">The sequence shown here is derived from an EMBL/GenBank/DDBJ whole genome shotgun (WGS) entry which is preliminary data.</text>
</comment>
<name>A0AAD8IAZ5_9APIA</name>
<evidence type="ECO:0000313" key="2">
    <source>
        <dbReference type="Proteomes" id="UP001237642"/>
    </source>
</evidence>
<dbReference type="AlphaFoldDB" id="A0AAD8IAZ5"/>
<reference evidence="1" key="2">
    <citation type="submission" date="2023-05" db="EMBL/GenBank/DDBJ databases">
        <authorList>
            <person name="Schelkunov M.I."/>
        </authorList>
    </citation>
    <scope>NUCLEOTIDE SEQUENCE</scope>
    <source>
        <strain evidence="1">Hsosn_3</strain>
        <tissue evidence="1">Leaf</tissue>
    </source>
</reference>
<reference evidence="1" key="1">
    <citation type="submission" date="2023-02" db="EMBL/GenBank/DDBJ databases">
        <title>Genome of toxic invasive species Heracleum sosnowskyi carries increased number of genes despite the absence of recent whole-genome duplications.</title>
        <authorList>
            <person name="Schelkunov M."/>
            <person name="Shtratnikova V."/>
            <person name="Makarenko M."/>
            <person name="Klepikova A."/>
            <person name="Omelchenko D."/>
            <person name="Novikova G."/>
            <person name="Obukhova E."/>
            <person name="Bogdanov V."/>
            <person name="Penin A."/>
            <person name="Logacheva M."/>
        </authorList>
    </citation>
    <scope>NUCLEOTIDE SEQUENCE</scope>
    <source>
        <strain evidence="1">Hsosn_3</strain>
        <tissue evidence="1">Leaf</tissue>
    </source>
</reference>
<sequence length="174" mass="19717">MSTTTYRTVLDEFQALLVKGWDEYRLNHGISEANTSSPTTSPPMSPNKCIRAEVEVACSLSKDLGTQAYKKNRLFMGGRANLSDIYSGDEVLVQRNSHLTPTHGARLSTELLQRVIRTATIIVHAYDSEDSVARIEIEDHIQRLATELIPKDDMFWGEWRLLSLQQSLPNTRRL</sequence>
<proteinExistence type="predicted"/>
<gene>
    <name evidence="1" type="ORF">POM88_027951</name>
</gene>
<organism evidence="1 2">
    <name type="scientific">Heracleum sosnowskyi</name>
    <dbReference type="NCBI Taxonomy" id="360622"/>
    <lineage>
        <taxon>Eukaryota</taxon>
        <taxon>Viridiplantae</taxon>
        <taxon>Streptophyta</taxon>
        <taxon>Embryophyta</taxon>
        <taxon>Tracheophyta</taxon>
        <taxon>Spermatophyta</taxon>
        <taxon>Magnoliopsida</taxon>
        <taxon>eudicotyledons</taxon>
        <taxon>Gunneridae</taxon>
        <taxon>Pentapetalae</taxon>
        <taxon>asterids</taxon>
        <taxon>campanulids</taxon>
        <taxon>Apiales</taxon>
        <taxon>Apiaceae</taxon>
        <taxon>Apioideae</taxon>
        <taxon>apioid superclade</taxon>
        <taxon>Tordylieae</taxon>
        <taxon>Tordyliinae</taxon>
        <taxon>Heracleum</taxon>
    </lineage>
</organism>
<accession>A0AAD8IAZ5</accession>
<evidence type="ECO:0000313" key="1">
    <source>
        <dbReference type="EMBL" id="KAK1381207.1"/>
    </source>
</evidence>
<dbReference type="Proteomes" id="UP001237642">
    <property type="component" value="Unassembled WGS sequence"/>
</dbReference>
<keyword evidence="2" id="KW-1185">Reference proteome</keyword>
<protein>
    <submittedName>
        <fullName evidence="1">Uncharacterized protein</fullName>
    </submittedName>
</protein>